<gene>
    <name evidence="7" type="ORF">MPRM_37470</name>
</gene>
<dbReference type="Gene3D" id="3.20.20.70">
    <property type="entry name" value="Aldolase class I"/>
    <property type="match status" value="1"/>
</dbReference>
<feature type="domain" description="Radical SAM core" evidence="6">
    <location>
        <begin position="5"/>
        <end position="228"/>
    </location>
</feature>
<dbReference type="SFLD" id="SFLDG01386">
    <property type="entry name" value="main_SPASM_domain-containing"/>
    <property type="match status" value="1"/>
</dbReference>
<dbReference type="SUPFAM" id="SSF102114">
    <property type="entry name" value="Radical SAM enzymes"/>
    <property type="match status" value="1"/>
</dbReference>
<dbReference type="NCBIfam" id="TIGR04261">
    <property type="entry name" value="rSAM_GlyRichRpt"/>
    <property type="match status" value="1"/>
</dbReference>
<dbReference type="GO" id="GO:0051536">
    <property type="term" value="F:iron-sulfur cluster binding"/>
    <property type="evidence" value="ECO:0007669"/>
    <property type="project" value="UniProtKB-KW"/>
</dbReference>
<dbReference type="PANTHER" id="PTHR43273:SF8">
    <property type="entry name" value="RADICAL SAM DOMAIN PROTEIN"/>
    <property type="match status" value="1"/>
</dbReference>
<dbReference type="Pfam" id="PF04055">
    <property type="entry name" value="Radical_SAM"/>
    <property type="match status" value="1"/>
</dbReference>
<dbReference type="SFLD" id="SFLDS00029">
    <property type="entry name" value="Radical_SAM"/>
    <property type="match status" value="1"/>
</dbReference>
<keyword evidence="1" id="KW-0949">S-adenosyl-L-methionine</keyword>
<dbReference type="RefSeq" id="WP_161494195.1">
    <property type="nucleotide sequence ID" value="NZ_AP022614.1"/>
</dbReference>
<dbReference type="OrthoDB" id="9792276at2"/>
<proteinExistence type="predicted"/>
<sequence>MDNGDALDPVRLLILQASPFCNIDCTYCYLSTRSQTKRISFDTVEAIAKFLRDVPVKSPPLTVCWHAGEPLAVPIAFYERAFTCFAEMPGAPAVRHSFQTNATLITDDWCDFFKRWSVHLGVSVDGPRELHDSQRIDRAGRGTFDRVMRGIAKLRQHDVAFGVISVLTERSLGAPDDMWEFYRSNGIRRVAFNVDEGKGVHEESSLTASEHLSAFRDFMSRIADLQERDPAISVRELDGMRRHLSASPDTDVTKTDNRPGAIININSDGDLTTFSPELLGQVHPRYGRFAWGNVHKDSWSDFAGNSQLRRARADVQAGVELCRQQCPYFAVCGGGCPSNKLAEHDTFVATQTMKCRFKIQAVADVVIERLERRMGLDVPCSDSTGAPAPSVIPRPSPEARQHPVLDRLDGVDHVRSDERAIVTAE</sequence>
<evidence type="ECO:0000256" key="5">
    <source>
        <dbReference type="SAM" id="MobiDB-lite"/>
    </source>
</evidence>
<dbReference type="PROSITE" id="PS51918">
    <property type="entry name" value="RADICAL_SAM"/>
    <property type="match status" value="1"/>
</dbReference>
<name>A0A7I7YXC8_9MYCO</name>
<evidence type="ECO:0000256" key="1">
    <source>
        <dbReference type="ARBA" id="ARBA00022691"/>
    </source>
</evidence>
<keyword evidence="4" id="KW-0411">Iron-sulfur</keyword>
<dbReference type="SFLD" id="SFLDG01072">
    <property type="entry name" value="dehydrogenase_like"/>
    <property type="match status" value="1"/>
</dbReference>
<dbReference type="CDD" id="cd01335">
    <property type="entry name" value="Radical_SAM"/>
    <property type="match status" value="1"/>
</dbReference>
<dbReference type="AlphaFoldDB" id="A0A7I7YXC8"/>
<keyword evidence="2" id="KW-0479">Metal-binding</keyword>
<evidence type="ECO:0000256" key="2">
    <source>
        <dbReference type="ARBA" id="ARBA00022723"/>
    </source>
</evidence>
<evidence type="ECO:0000256" key="3">
    <source>
        <dbReference type="ARBA" id="ARBA00023004"/>
    </source>
</evidence>
<keyword evidence="3" id="KW-0408">Iron</keyword>
<evidence type="ECO:0000313" key="8">
    <source>
        <dbReference type="Proteomes" id="UP000467105"/>
    </source>
</evidence>
<dbReference type="EMBL" id="AP022614">
    <property type="protein sequence ID" value="BBZ46466.1"/>
    <property type="molecule type" value="Genomic_DNA"/>
</dbReference>
<dbReference type="PANTHER" id="PTHR43273">
    <property type="entry name" value="ANAEROBIC SULFATASE-MATURATING ENZYME HOMOLOG ASLB-RELATED"/>
    <property type="match status" value="1"/>
</dbReference>
<dbReference type="Proteomes" id="UP000467105">
    <property type="component" value="Chromosome"/>
</dbReference>
<protein>
    <submittedName>
        <fullName evidence="7">Radical SAM protein</fullName>
    </submittedName>
</protein>
<keyword evidence="8" id="KW-1185">Reference proteome</keyword>
<dbReference type="InterPro" id="IPR058240">
    <property type="entry name" value="rSAM_sf"/>
</dbReference>
<feature type="region of interest" description="Disordered" evidence="5">
    <location>
        <begin position="378"/>
        <end position="402"/>
    </location>
</feature>
<organism evidence="7 8">
    <name type="scientific">Mycobacterium parmense</name>
    <dbReference type="NCBI Taxonomy" id="185642"/>
    <lineage>
        <taxon>Bacteria</taxon>
        <taxon>Bacillati</taxon>
        <taxon>Actinomycetota</taxon>
        <taxon>Actinomycetes</taxon>
        <taxon>Mycobacteriales</taxon>
        <taxon>Mycobacteriaceae</taxon>
        <taxon>Mycobacterium</taxon>
        <taxon>Mycobacterium simiae complex</taxon>
    </lineage>
</organism>
<dbReference type="GO" id="GO:0046872">
    <property type="term" value="F:metal ion binding"/>
    <property type="evidence" value="ECO:0007669"/>
    <property type="project" value="UniProtKB-KW"/>
</dbReference>
<dbReference type="InterPro" id="IPR007197">
    <property type="entry name" value="rSAM"/>
</dbReference>
<accession>A0A7I7YXC8</accession>
<dbReference type="GO" id="GO:0016491">
    <property type="term" value="F:oxidoreductase activity"/>
    <property type="evidence" value="ECO:0007669"/>
    <property type="project" value="InterPro"/>
</dbReference>
<evidence type="ECO:0000313" key="7">
    <source>
        <dbReference type="EMBL" id="BBZ46466.1"/>
    </source>
</evidence>
<evidence type="ECO:0000259" key="6">
    <source>
        <dbReference type="PROSITE" id="PS51918"/>
    </source>
</evidence>
<evidence type="ECO:0000256" key="4">
    <source>
        <dbReference type="ARBA" id="ARBA00023014"/>
    </source>
</evidence>
<dbReference type="InterPro" id="IPR023867">
    <property type="entry name" value="Sulphatase_maturase_rSAM"/>
</dbReference>
<dbReference type="InterPro" id="IPR013785">
    <property type="entry name" value="Aldolase_TIM"/>
</dbReference>
<reference evidence="7 8" key="1">
    <citation type="journal article" date="2019" name="Emerg. Microbes Infect.">
        <title>Comprehensive subspecies identification of 175 nontuberculous mycobacteria species based on 7547 genomic profiles.</title>
        <authorList>
            <person name="Matsumoto Y."/>
            <person name="Kinjo T."/>
            <person name="Motooka D."/>
            <person name="Nabeya D."/>
            <person name="Jung N."/>
            <person name="Uechi K."/>
            <person name="Horii T."/>
            <person name="Iida T."/>
            <person name="Fujita J."/>
            <person name="Nakamura S."/>
        </authorList>
    </citation>
    <scope>NUCLEOTIDE SEQUENCE [LARGE SCALE GENOMIC DNA]</scope>
    <source>
        <strain evidence="7 8">JCM 14742</strain>
    </source>
</reference>
<dbReference type="SFLD" id="SFLDG01067">
    <property type="entry name" value="SPASM/twitch_domain_containing"/>
    <property type="match status" value="1"/>
</dbReference>
<dbReference type="InterPro" id="IPR026357">
    <property type="entry name" value="rSAM_SPASM_GrrM_OscB"/>
</dbReference>